<dbReference type="InterPro" id="IPR008844">
    <property type="entry name" value="Spore_GerAC-like"/>
</dbReference>
<comment type="caution">
    <text evidence="10">The sequence shown here is derived from an EMBL/GenBank/DDBJ whole genome shotgun (WGS) entry which is preliminary data.</text>
</comment>
<keyword evidence="4" id="KW-0732">Signal</keyword>
<reference evidence="10" key="2">
    <citation type="submission" date="2011-01" db="EMBL/GenBank/DDBJ databases">
        <title>The Non-contiguous Finished genome of Clostridium papyrosolvens.</title>
        <authorList>
            <person name="Lucas S."/>
            <person name="Copeland A."/>
            <person name="Lapidus A."/>
            <person name="Cheng J.-F."/>
            <person name="Goodwin L."/>
            <person name="Pitluck S."/>
            <person name="Misra M."/>
            <person name="Chertkov O."/>
            <person name="Detter J.C."/>
            <person name="Han C."/>
            <person name="Tapia R."/>
            <person name="Land M."/>
            <person name="Hauser L."/>
            <person name="Kyrpides N."/>
            <person name="Ivanova N."/>
            <person name="Pagani I."/>
            <person name="Mouttaki H."/>
            <person name="He Z."/>
            <person name="Zhou J."/>
            <person name="Hemme C.L."/>
            <person name="Woyke T."/>
        </authorList>
    </citation>
    <scope>NUCLEOTIDE SEQUENCE [LARGE SCALE GENOMIC DNA]</scope>
    <source>
        <strain evidence="10">DSM 2782</strain>
    </source>
</reference>
<dbReference type="Pfam" id="PF25198">
    <property type="entry name" value="Spore_GerAC_N"/>
    <property type="match status" value="1"/>
</dbReference>
<protein>
    <submittedName>
        <fullName evidence="10">Germination protein, Ger(X)C family</fullName>
    </submittedName>
</protein>
<evidence type="ECO:0000256" key="2">
    <source>
        <dbReference type="ARBA" id="ARBA00007886"/>
    </source>
</evidence>
<evidence type="ECO:0000256" key="1">
    <source>
        <dbReference type="ARBA" id="ARBA00004635"/>
    </source>
</evidence>
<accession>F1TB76</accession>
<evidence type="ECO:0000259" key="9">
    <source>
        <dbReference type="Pfam" id="PF25198"/>
    </source>
</evidence>
<keyword evidence="7" id="KW-0449">Lipoprotein</keyword>
<evidence type="ECO:0000256" key="6">
    <source>
        <dbReference type="ARBA" id="ARBA00023139"/>
    </source>
</evidence>
<feature type="domain" description="Spore germination GerAC-like C-terminal" evidence="8">
    <location>
        <begin position="208"/>
        <end position="372"/>
    </location>
</feature>
<organism evidence="10 11">
    <name type="scientific">Ruminiclostridium papyrosolvens DSM 2782</name>
    <dbReference type="NCBI Taxonomy" id="588581"/>
    <lineage>
        <taxon>Bacteria</taxon>
        <taxon>Bacillati</taxon>
        <taxon>Bacillota</taxon>
        <taxon>Clostridia</taxon>
        <taxon>Eubacteriales</taxon>
        <taxon>Oscillospiraceae</taxon>
        <taxon>Ruminiclostridium</taxon>
    </lineage>
</organism>
<dbReference type="GO" id="GO:0016020">
    <property type="term" value="C:membrane"/>
    <property type="evidence" value="ECO:0007669"/>
    <property type="project" value="UniProtKB-SubCell"/>
</dbReference>
<feature type="domain" description="Spore germination protein N-terminal" evidence="9">
    <location>
        <begin position="25"/>
        <end position="194"/>
    </location>
</feature>
<evidence type="ECO:0000256" key="5">
    <source>
        <dbReference type="ARBA" id="ARBA00023136"/>
    </source>
</evidence>
<keyword evidence="5" id="KW-0472">Membrane</keyword>
<keyword evidence="3" id="KW-0309">Germination</keyword>
<dbReference type="OrthoDB" id="9816067at2"/>
<dbReference type="EMBL" id="ACXX02000004">
    <property type="protein sequence ID" value="EGD48280.1"/>
    <property type="molecule type" value="Genomic_DNA"/>
</dbReference>
<proteinExistence type="inferred from homology"/>
<sequence>MKKSKRVFISIFVFIYLLCTAGCWNYRELDDLAIVAGAAIDKGANGQYTVTTEVVDVDANNDTKSESKLVSMHGKTILDAIRNGISITGKKLYWSHCKVAILSKEIAEEGVTKVLDVFIRDAEIRNDVNIVYSRQDTAREILEAQETTESIKAFAIDKVLKNQIKISKAPKTDLLDYSIELQTKGISMVIPAVHLEEVKGNMIPRVAGAAIIKDDKLVGELGEEDTQALLFVRNEVKGGVLVDDKNVGLSAPISMEIFRNETKVKPVVEDGKLKFKVNIRVTVGIDEIQGKENFGDENAVNRLEASTSQATQKKVTDFIKKIQSEYGTDIFLFGDKLREKNVNKWKSVSGRWEEVFRNLEVDVDAKVHIKNSALIYKTIKRGD</sequence>
<dbReference type="PANTHER" id="PTHR35789">
    <property type="entry name" value="SPORE GERMINATION PROTEIN B3"/>
    <property type="match status" value="1"/>
</dbReference>
<dbReference type="InterPro" id="IPR038501">
    <property type="entry name" value="Spore_GerAC_C_sf"/>
</dbReference>
<dbReference type="RefSeq" id="WP_004618345.1">
    <property type="nucleotide sequence ID" value="NZ_ACXX02000004.1"/>
</dbReference>
<dbReference type="Gene3D" id="6.20.190.10">
    <property type="entry name" value="Nutrient germinant receptor protein C, domain 1"/>
    <property type="match status" value="1"/>
</dbReference>
<gene>
    <name evidence="10" type="ORF">Cpap_2430</name>
</gene>
<dbReference type="STRING" id="588581.Cpap_2430"/>
<dbReference type="Gene3D" id="3.30.300.210">
    <property type="entry name" value="Nutrient germinant receptor protein C, domain 3"/>
    <property type="match status" value="1"/>
</dbReference>
<dbReference type="PANTHER" id="PTHR35789:SF1">
    <property type="entry name" value="SPORE GERMINATION PROTEIN B3"/>
    <property type="match status" value="1"/>
</dbReference>
<name>F1TB76_9FIRM</name>
<evidence type="ECO:0000256" key="7">
    <source>
        <dbReference type="ARBA" id="ARBA00023288"/>
    </source>
</evidence>
<dbReference type="Proteomes" id="UP000003860">
    <property type="component" value="Unassembled WGS sequence"/>
</dbReference>
<dbReference type="InterPro" id="IPR057336">
    <property type="entry name" value="GerAC_N"/>
</dbReference>
<dbReference type="eggNOG" id="ENOG502ZAIE">
    <property type="taxonomic scope" value="Bacteria"/>
</dbReference>
<keyword evidence="11" id="KW-1185">Reference proteome</keyword>
<dbReference type="Pfam" id="PF05504">
    <property type="entry name" value="Spore_GerAC"/>
    <property type="match status" value="1"/>
</dbReference>
<dbReference type="GO" id="GO:0009847">
    <property type="term" value="P:spore germination"/>
    <property type="evidence" value="ECO:0007669"/>
    <property type="project" value="InterPro"/>
</dbReference>
<evidence type="ECO:0000313" key="11">
    <source>
        <dbReference type="Proteomes" id="UP000003860"/>
    </source>
</evidence>
<evidence type="ECO:0000256" key="4">
    <source>
        <dbReference type="ARBA" id="ARBA00022729"/>
    </source>
</evidence>
<dbReference type="InterPro" id="IPR046953">
    <property type="entry name" value="Spore_GerAC-like_C"/>
</dbReference>
<dbReference type="AlphaFoldDB" id="F1TB76"/>
<comment type="similarity">
    <text evidence="2">Belongs to the GerABKC lipoprotein family.</text>
</comment>
<reference evidence="10" key="1">
    <citation type="submission" date="2009-07" db="EMBL/GenBank/DDBJ databases">
        <authorList>
            <consortium name="US DOE Joint Genome Institute (JGI-PGF)"/>
            <person name="Lucas S."/>
            <person name="Copeland A."/>
            <person name="Lapidus A."/>
            <person name="Glavina del Rio T."/>
            <person name="Tice H."/>
            <person name="Bruce D."/>
            <person name="Goodwin L."/>
            <person name="Pitluck S."/>
            <person name="Larimer F."/>
            <person name="Land M.L."/>
            <person name="Mouttaki H."/>
            <person name="He Z."/>
            <person name="Zhou J."/>
            <person name="Hemme C.L."/>
        </authorList>
    </citation>
    <scope>NUCLEOTIDE SEQUENCE [LARGE SCALE GENOMIC DNA]</scope>
    <source>
        <strain evidence="10">DSM 2782</strain>
    </source>
</reference>
<keyword evidence="6" id="KW-0564">Palmitate</keyword>
<evidence type="ECO:0000256" key="3">
    <source>
        <dbReference type="ARBA" id="ARBA00022544"/>
    </source>
</evidence>
<comment type="subcellular location">
    <subcellularLocation>
        <location evidence="1">Membrane</location>
        <topology evidence="1">Lipid-anchor</topology>
    </subcellularLocation>
</comment>
<dbReference type="NCBIfam" id="TIGR02887">
    <property type="entry name" value="spore_ger_x_C"/>
    <property type="match status" value="1"/>
</dbReference>
<evidence type="ECO:0000259" key="8">
    <source>
        <dbReference type="Pfam" id="PF05504"/>
    </source>
</evidence>
<evidence type="ECO:0000313" key="10">
    <source>
        <dbReference type="EMBL" id="EGD48280.1"/>
    </source>
</evidence>